<evidence type="ECO:0000313" key="3">
    <source>
        <dbReference type="EMBL" id="GJS93576.1"/>
    </source>
</evidence>
<protein>
    <submittedName>
        <fullName evidence="3">Uncharacterized protein</fullName>
    </submittedName>
</protein>
<reference evidence="3" key="2">
    <citation type="submission" date="2022-01" db="EMBL/GenBank/DDBJ databases">
        <authorList>
            <person name="Yamashiro T."/>
            <person name="Shiraishi A."/>
            <person name="Satake H."/>
            <person name="Nakayama K."/>
        </authorList>
    </citation>
    <scope>NUCLEOTIDE SEQUENCE</scope>
</reference>
<reference evidence="3" key="1">
    <citation type="journal article" date="2022" name="Int. J. Mol. Sci.">
        <title>Draft Genome of Tanacetum Coccineum: Genomic Comparison of Closely Related Tanacetum-Family Plants.</title>
        <authorList>
            <person name="Yamashiro T."/>
            <person name="Shiraishi A."/>
            <person name="Nakayama K."/>
            <person name="Satake H."/>
        </authorList>
    </citation>
    <scope>NUCLEOTIDE SEQUENCE</scope>
</reference>
<comment type="caution">
    <text evidence="3">The sequence shown here is derived from an EMBL/GenBank/DDBJ whole genome shotgun (WGS) entry which is preliminary data.</text>
</comment>
<evidence type="ECO:0000256" key="2">
    <source>
        <dbReference type="SAM" id="SignalP"/>
    </source>
</evidence>
<sequence length="499" mass="57964">MLTTRNPIILGDPMLQMFHLLLLLSMTGFTEVVKIRKPNRNKGYNINKLTRPPSLRLEEIPPTSTIPPQPIYHPLTAKQKEKMKEVLDIKYKELEESKPILEVLENYVIYKKKLDEILIGKERLNKKEFSEEDKVGIIEHRLPKKMCDPGHYVLPVKINLLYKDLGLGDSWPYQMNLTMADNTQAKEMGEVKNVRIQIGYQAYVVDLLILDIPVDPEEIRHTYFPKPRSKSYVEAFETEGEDDWLGSFEVGRDKDGNMKYGPVGPSFIDIEDDMERALAMEAYFNPFKNVIMFKKLVDFLGSLQVQLKNLDWGNEGYGTYKKVDGDGDWYARFEIVTPSGRRFNRAFKTKTTTRKLSGKFKTEDVLRHEHILTLFEFAIALGLFTEEEVEHRLFEVYFGKLEVDDKQFDHKDYWTRVAEEGSREPRQDHEGLNSSLGDWNASLSEIERGNVWRDSMLMRNNYMLEHSMPILHHFANQGNEVEGSSRGAGFNDVDDNMDE</sequence>
<accession>A0ABQ4ZWC5</accession>
<dbReference type="Proteomes" id="UP001151760">
    <property type="component" value="Unassembled WGS sequence"/>
</dbReference>
<feature type="chain" id="PRO_5045634793" evidence="2">
    <location>
        <begin position="33"/>
        <end position="499"/>
    </location>
</feature>
<proteinExistence type="predicted"/>
<keyword evidence="2" id="KW-0732">Signal</keyword>
<feature type="signal peptide" evidence="2">
    <location>
        <begin position="1"/>
        <end position="32"/>
    </location>
</feature>
<evidence type="ECO:0000256" key="1">
    <source>
        <dbReference type="SAM" id="MobiDB-lite"/>
    </source>
</evidence>
<name>A0ABQ4ZWC5_9ASTR</name>
<dbReference type="EMBL" id="BQNB010011667">
    <property type="protein sequence ID" value="GJS93576.1"/>
    <property type="molecule type" value="Genomic_DNA"/>
</dbReference>
<gene>
    <name evidence="3" type="ORF">Tco_0800544</name>
</gene>
<keyword evidence="4" id="KW-1185">Reference proteome</keyword>
<feature type="region of interest" description="Disordered" evidence="1">
    <location>
        <begin position="479"/>
        <end position="499"/>
    </location>
</feature>
<organism evidence="3 4">
    <name type="scientific">Tanacetum coccineum</name>
    <dbReference type="NCBI Taxonomy" id="301880"/>
    <lineage>
        <taxon>Eukaryota</taxon>
        <taxon>Viridiplantae</taxon>
        <taxon>Streptophyta</taxon>
        <taxon>Embryophyta</taxon>
        <taxon>Tracheophyta</taxon>
        <taxon>Spermatophyta</taxon>
        <taxon>Magnoliopsida</taxon>
        <taxon>eudicotyledons</taxon>
        <taxon>Gunneridae</taxon>
        <taxon>Pentapetalae</taxon>
        <taxon>asterids</taxon>
        <taxon>campanulids</taxon>
        <taxon>Asterales</taxon>
        <taxon>Asteraceae</taxon>
        <taxon>Asteroideae</taxon>
        <taxon>Anthemideae</taxon>
        <taxon>Anthemidinae</taxon>
        <taxon>Tanacetum</taxon>
    </lineage>
</organism>
<evidence type="ECO:0000313" key="4">
    <source>
        <dbReference type="Proteomes" id="UP001151760"/>
    </source>
</evidence>